<dbReference type="InterPro" id="IPR016187">
    <property type="entry name" value="CTDL_fold"/>
</dbReference>
<reference evidence="1" key="3">
    <citation type="submission" date="2023-05" db="EMBL/GenBank/DDBJ databases">
        <authorList>
            <person name="Smith C.H."/>
        </authorList>
    </citation>
    <scope>NUCLEOTIDE SEQUENCE</scope>
    <source>
        <strain evidence="1">CHS0354</strain>
        <tissue evidence="1">Mantle</tissue>
    </source>
</reference>
<dbReference type="InterPro" id="IPR016186">
    <property type="entry name" value="C-type_lectin-like/link_sf"/>
</dbReference>
<dbReference type="EMBL" id="JAEAOA010000537">
    <property type="protein sequence ID" value="KAK3589028.1"/>
    <property type="molecule type" value="Genomic_DNA"/>
</dbReference>
<proteinExistence type="predicted"/>
<organism evidence="1 2">
    <name type="scientific">Potamilus streckersoni</name>
    <dbReference type="NCBI Taxonomy" id="2493646"/>
    <lineage>
        <taxon>Eukaryota</taxon>
        <taxon>Metazoa</taxon>
        <taxon>Spiralia</taxon>
        <taxon>Lophotrochozoa</taxon>
        <taxon>Mollusca</taxon>
        <taxon>Bivalvia</taxon>
        <taxon>Autobranchia</taxon>
        <taxon>Heteroconchia</taxon>
        <taxon>Palaeoheterodonta</taxon>
        <taxon>Unionida</taxon>
        <taxon>Unionoidea</taxon>
        <taxon>Unionidae</taxon>
        <taxon>Ambleminae</taxon>
        <taxon>Lampsilini</taxon>
        <taxon>Potamilus</taxon>
    </lineage>
</organism>
<dbReference type="SUPFAM" id="SSF56436">
    <property type="entry name" value="C-type lectin-like"/>
    <property type="match status" value="1"/>
</dbReference>
<dbReference type="Gene3D" id="3.10.100.10">
    <property type="entry name" value="Mannose-Binding Protein A, subunit A"/>
    <property type="match status" value="1"/>
</dbReference>
<accession>A0AAE0SCK9</accession>
<gene>
    <name evidence="1" type="ORF">CHS0354_007973</name>
</gene>
<dbReference type="Proteomes" id="UP001195483">
    <property type="component" value="Unassembled WGS sequence"/>
</dbReference>
<name>A0AAE0SCK9_9BIVA</name>
<evidence type="ECO:0000313" key="2">
    <source>
        <dbReference type="Proteomes" id="UP001195483"/>
    </source>
</evidence>
<sequence>MYILSVVDPKKYCPISPMDAEYFVANNTCYFLYGTTDKNPSWESANKDCKHSKGSLLIFKDKSNEDAVESTGWETTGNGQQVGMRSLKRMRLGPTW</sequence>
<reference evidence="1" key="1">
    <citation type="journal article" date="2021" name="Genome Biol. Evol.">
        <title>A High-Quality Reference Genome for a Parasitic Bivalve with Doubly Uniparental Inheritance (Bivalvia: Unionida).</title>
        <authorList>
            <person name="Smith C.H."/>
        </authorList>
    </citation>
    <scope>NUCLEOTIDE SEQUENCE</scope>
    <source>
        <strain evidence="1">CHS0354</strain>
    </source>
</reference>
<dbReference type="AlphaFoldDB" id="A0AAE0SCK9"/>
<evidence type="ECO:0000313" key="1">
    <source>
        <dbReference type="EMBL" id="KAK3589028.1"/>
    </source>
</evidence>
<protein>
    <recommendedName>
        <fullName evidence="3">C-type lectin domain-containing protein</fullName>
    </recommendedName>
</protein>
<evidence type="ECO:0008006" key="3">
    <source>
        <dbReference type="Google" id="ProtNLM"/>
    </source>
</evidence>
<comment type="caution">
    <text evidence="1">The sequence shown here is derived from an EMBL/GenBank/DDBJ whole genome shotgun (WGS) entry which is preliminary data.</text>
</comment>
<reference evidence="1" key="2">
    <citation type="journal article" date="2021" name="Genome Biol. Evol.">
        <title>Developing a high-quality reference genome for a parasitic bivalve with doubly uniparental inheritance (Bivalvia: Unionida).</title>
        <authorList>
            <person name="Smith C.H."/>
        </authorList>
    </citation>
    <scope>NUCLEOTIDE SEQUENCE</scope>
    <source>
        <strain evidence="1">CHS0354</strain>
        <tissue evidence="1">Mantle</tissue>
    </source>
</reference>
<keyword evidence="2" id="KW-1185">Reference proteome</keyword>